<dbReference type="SUPFAM" id="SSF55469">
    <property type="entry name" value="FMN-dependent nitroreductase-like"/>
    <property type="match status" value="2"/>
</dbReference>
<dbReference type="Pfam" id="PF00881">
    <property type="entry name" value="Nitroreductase"/>
    <property type="match status" value="2"/>
</dbReference>
<dbReference type="CDD" id="cd02142">
    <property type="entry name" value="McbC_SagB-like_oxidoreductase"/>
    <property type="match status" value="1"/>
</dbReference>
<organism evidence="2 3">
    <name type="scientific">Bradyrhizobium ontarionense</name>
    <dbReference type="NCBI Taxonomy" id="2898149"/>
    <lineage>
        <taxon>Bacteria</taxon>
        <taxon>Pseudomonadati</taxon>
        <taxon>Pseudomonadota</taxon>
        <taxon>Alphaproteobacteria</taxon>
        <taxon>Hyphomicrobiales</taxon>
        <taxon>Nitrobacteraceae</taxon>
        <taxon>Bradyrhizobium</taxon>
    </lineage>
</organism>
<feature type="domain" description="Nitroreductase" evidence="1">
    <location>
        <begin position="110"/>
        <end position="231"/>
    </location>
</feature>
<feature type="domain" description="Nitroreductase" evidence="1">
    <location>
        <begin position="324"/>
        <end position="522"/>
    </location>
</feature>
<evidence type="ECO:0000313" key="2">
    <source>
        <dbReference type="EMBL" id="UFZ07503.1"/>
    </source>
</evidence>
<dbReference type="InterPro" id="IPR000415">
    <property type="entry name" value="Nitroreductase-like"/>
</dbReference>
<dbReference type="Gene3D" id="3.40.109.10">
    <property type="entry name" value="NADH Oxidase"/>
    <property type="match status" value="2"/>
</dbReference>
<dbReference type="RefSeq" id="WP_231326953.1">
    <property type="nucleotide sequence ID" value="NZ_CP088156.1"/>
</dbReference>
<evidence type="ECO:0000259" key="1">
    <source>
        <dbReference type="Pfam" id="PF00881"/>
    </source>
</evidence>
<accession>A0ABY3RL61</accession>
<dbReference type="InterPro" id="IPR029479">
    <property type="entry name" value="Nitroreductase"/>
</dbReference>
<dbReference type="PANTHER" id="PTHR42741:SF3">
    <property type="entry name" value="NITROREDUCTASE FAMILY PROTEIN"/>
    <property type="match status" value="1"/>
</dbReference>
<dbReference type="PANTHER" id="PTHR42741">
    <property type="entry name" value="NITROREDUCTASE FAMILY PROTEIN"/>
    <property type="match status" value="1"/>
</dbReference>
<evidence type="ECO:0000313" key="3">
    <source>
        <dbReference type="Proteomes" id="UP001431010"/>
    </source>
</evidence>
<gene>
    <name evidence="2" type="ORF">LQG66_14855</name>
</gene>
<keyword evidence="3" id="KW-1185">Reference proteome</keyword>
<proteinExistence type="predicted"/>
<dbReference type="Proteomes" id="UP001431010">
    <property type="component" value="Chromosome"/>
</dbReference>
<dbReference type="EMBL" id="CP088156">
    <property type="protein sequence ID" value="UFZ07503.1"/>
    <property type="molecule type" value="Genomic_DNA"/>
</dbReference>
<protein>
    <submittedName>
        <fullName evidence="2">Nitroreductase family protein</fullName>
    </submittedName>
</protein>
<sequence>MFVSPSSAAELPAAADIALAYHVRTKHSLKRYAAGPETLDWDAQPNPFREFAGSPRVNLPLTSDRLAASFAEACDGTAPIQPFTIDNVALLLELSFGLAAWKEYGPDRWALRCNPSSGNLHPTEAYVISESIAGLTDGVYHYLSRDHVLERRCRRDASPTGQPLLWLGLSSIHWREAWKYGERAFRYCQLDLGHALGAISYAAAALGWHARVIDGIDSAALAAIMGLDRTGDFAGVEAEDADVLLAISPRDIATPTRPELPRPATIADEWKGQANRLDRHPLYRWPVISEVSAATAGEGHDVVPAAPSPPALPSRSQARATELILNRRSAQRFDAKFTMDRTAFHQMLDTLLPRTTTPWTTWPFATRLHPLLFVHRIDGLTPGLYALPRSDNAEADLRRALRPDFDWQRVEGAPDHLPLFHLLPTDSRGVIRTASCHQAIAGDSCFAVAMLAEFAPLVSDNPWRYRQLHWEAGLIGQVLYLEAEASGLRGTGIGCFFDESVHEMLGIVTADFQTLYQFTVGRPLTDDRITTQPAYPGRTRNEAGVLP</sequence>
<name>A0ABY3RL61_9BRAD</name>
<reference evidence="2" key="1">
    <citation type="journal article" date="2024" name="Antonie Van Leeuwenhoek">
        <title>Bradyrhizobium ontarionense sp. nov., a novel bacterial symbiont isolated from Aeschynomene indica (Indian jointvetch), harbours photosynthesis, nitrogen fixation and nitrous oxide (N2O) reductase genes.</title>
        <authorList>
            <person name="Bromfield E.S.P."/>
            <person name="Cloutier S."/>
        </authorList>
    </citation>
    <scope>NUCLEOTIDE SEQUENCE</scope>
    <source>
        <strain evidence="2">A19</strain>
    </source>
</reference>